<feature type="non-terminal residue" evidence="2">
    <location>
        <position position="60"/>
    </location>
</feature>
<feature type="region of interest" description="Disordered" evidence="1">
    <location>
        <begin position="1"/>
        <end position="60"/>
    </location>
</feature>
<organism evidence="2">
    <name type="scientific">uncultured Nocardioidaceae bacterium</name>
    <dbReference type="NCBI Taxonomy" id="253824"/>
    <lineage>
        <taxon>Bacteria</taxon>
        <taxon>Bacillati</taxon>
        <taxon>Actinomycetota</taxon>
        <taxon>Actinomycetes</taxon>
        <taxon>Propionibacteriales</taxon>
        <taxon>Nocardioidaceae</taxon>
        <taxon>environmental samples</taxon>
    </lineage>
</organism>
<keyword evidence="2" id="KW-0689">Ribosomal protein</keyword>
<dbReference type="GO" id="GO:0005840">
    <property type="term" value="C:ribosome"/>
    <property type="evidence" value="ECO:0007669"/>
    <property type="project" value="UniProtKB-KW"/>
</dbReference>
<reference evidence="2" key="1">
    <citation type="submission" date="2020-02" db="EMBL/GenBank/DDBJ databases">
        <authorList>
            <person name="Meier V. D."/>
        </authorList>
    </citation>
    <scope>NUCLEOTIDE SEQUENCE</scope>
    <source>
        <strain evidence="2">AVDCRST_MAG29</strain>
    </source>
</reference>
<name>A0A6J4M8F4_9ACTN</name>
<accession>A0A6J4M8F4</accession>
<evidence type="ECO:0000313" key="2">
    <source>
        <dbReference type="EMBL" id="CAA9352994.1"/>
    </source>
</evidence>
<keyword evidence="2" id="KW-0687">Ribonucleoprotein</keyword>
<feature type="compositionally biased region" description="Basic residues" evidence="1">
    <location>
        <begin position="44"/>
        <end position="60"/>
    </location>
</feature>
<dbReference type="AlphaFoldDB" id="A0A6J4M8F4"/>
<feature type="non-terminal residue" evidence="2">
    <location>
        <position position="1"/>
    </location>
</feature>
<protein>
    <submittedName>
        <fullName evidence="2">LSU ribosomal protein L30p (L7e)</fullName>
    </submittedName>
</protein>
<evidence type="ECO:0000256" key="1">
    <source>
        <dbReference type="SAM" id="MobiDB-lite"/>
    </source>
</evidence>
<sequence length="60" mass="6356">GPAEGTPGALGHRAQAEPARDAALAGAQADRRHRRQGGPPRDPRHARHRAAPRGRRGGRL</sequence>
<gene>
    <name evidence="2" type="ORF">AVDCRST_MAG29-2391</name>
</gene>
<dbReference type="EMBL" id="CADCUG010000140">
    <property type="protein sequence ID" value="CAA9352994.1"/>
    <property type="molecule type" value="Genomic_DNA"/>
</dbReference>
<proteinExistence type="predicted"/>